<dbReference type="OrthoDB" id="3192509at2"/>
<keyword evidence="1" id="KW-0418">Kinase</keyword>
<dbReference type="STRING" id="235985.SAMN05414137_11020"/>
<evidence type="ECO:0000313" key="1">
    <source>
        <dbReference type="EMBL" id="SEL57287.1"/>
    </source>
</evidence>
<organism evidence="1 2">
    <name type="scientific">Streptacidiphilus jiangxiensis</name>
    <dbReference type="NCBI Taxonomy" id="235985"/>
    <lineage>
        <taxon>Bacteria</taxon>
        <taxon>Bacillati</taxon>
        <taxon>Actinomycetota</taxon>
        <taxon>Actinomycetes</taxon>
        <taxon>Kitasatosporales</taxon>
        <taxon>Streptomycetaceae</taxon>
        <taxon>Streptacidiphilus</taxon>
    </lineage>
</organism>
<dbReference type="GO" id="GO:0016301">
    <property type="term" value="F:kinase activity"/>
    <property type="evidence" value="ECO:0007669"/>
    <property type="project" value="UniProtKB-KW"/>
</dbReference>
<keyword evidence="1" id="KW-0808">Transferase</keyword>
<evidence type="ECO:0000313" key="2">
    <source>
        <dbReference type="Proteomes" id="UP000183015"/>
    </source>
</evidence>
<gene>
    <name evidence="1" type="ORF">SAMN05414137_11020</name>
</gene>
<proteinExistence type="predicted"/>
<sequence length="218" mass="22832">MDRQQLVADAAALTPPPGGRALLGIAGAPGAGKSTLAVGLVGALCERLGPGAAAYVPMDGFHLSNAQLERLGLSSRKGSAPSFDVWGYLALLRRLRAATPGEPVYVPDYDRTLHEPVAARHLVTPETRLIVTEGNYLAAGAAGGPGWSEVREQLDALWFLATPDAIRDARLLARQRAGGRDAGSARAWVDTNDHPNGELVKAHVAPDVRVITVDPNGA</sequence>
<dbReference type="PANTHER" id="PTHR10285">
    <property type="entry name" value="URIDINE KINASE"/>
    <property type="match status" value="1"/>
</dbReference>
<dbReference type="EMBL" id="FOAZ01000010">
    <property type="protein sequence ID" value="SEL57287.1"/>
    <property type="molecule type" value="Genomic_DNA"/>
</dbReference>
<dbReference type="AlphaFoldDB" id="A0A1H7RCX2"/>
<dbReference type="Gene3D" id="3.40.50.300">
    <property type="entry name" value="P-loop containing nucleotide triphosphate hydrolases"/>
    <property type="match status" value="1"/>
</dbReference>
<accession>A0A1H7RCX2</accession>
<dbReference type="eggNOG" id="COG1072">
    <property type="taxonomic scope" value="Bacteria"/>
</dbReference>
<protein>
    <submittedName>
        <fullName evidence="1">Panthothenate kinase</fullName>
    </submittedName>
</protein>
<dbReference type="SUPFAM" id="SSF52540">
    <property type="entry name" value="P-loop containing nucleoside triphosphate hydrolases"/>
    <property type="match status" value="1"/>
</dbReference>
<reference evidence="2" key="1">
    <citation type="submission" date="2016-10" db="EMBL/GenBank/DDBJ databases">
        <authorList>
            <person name="Varghese N."/>
        </authorList>
    </citation>
    <scope>NUCLEOTIDE SEQUENCE [LARGE SCALE GENOMIC DNA]</scope>
    <source>
        <strain evidence="2">DSM 45096 / BCRC 16803 / CGMCC 4.1857 / CIP 109030 / JCM 12277 / KCTC 19219 / NBRC 100920 / 33214</strain>
    </source>
</reference>
<name>A0A1H7RCX2_STRJI</name>
<dbReference type="InterPro" id="IPR027417">
    <property type="entry name" value="P-loop_NTPase"/>
</dbReference>
<dbReference type="RefSeq" id="WP_042450175.1">
    <property type="nucleotide sequence ID" value="NZ_BBPN01000018.1"/>
</dbReference>
<dbReference type="Proteomes" id="UP000183015">
    <property type="component" value="Unassembled WGS sequence"/>
</dbReference>
<keyword evidence="2" id="KW-1185">Reference proteome</keyword>